<comment type="function">
    <text evidence="4">Component of the DNA-directed RNA polymerase (RNAP) that catalyzes the transcription in the cytoplasm of viral DNA into RNA using the four ribonucleoside triphosphates as substrates.</text>
</comment>
<dbReference type="PANTHER" id="PTHR47227:SF5">
    <property type="entry name" value="DNA-DIRECTED RNA POLYMERASES I, II, AND III SUBUNIT RPABC2"/>
    <property type="match status" value="1"/>
</dbReference>
<accession>A0A481YU54</accession>
<dbReference type="SUPFAM" id="SSF63562">
    <property type="entry name" value="RPB6/omega subunit-like"/>
    <property type="match status" value="1"/>
</dbReference>
<dbReference type="Gene3D" id="3.90.940.10">
    <property type="match status" value="1"/>
</dbReference>
<reference evidence="6" key="1">
    <citation type="journal article" date="2019" name="MBio">
        <title>Virus Genomes from Deep Sea Sediments Expand the Ocean Megavirome and Support Independent Origins of Viral Gigantism.</title>
        <authorList>
            <person name="Backstrom D."/>
            <person name="Yutin N."/>
            <person name="Jorgensen S.L."/>
            <person name="Dharamshi J."/>
            <person name="Homa F."/>
            <person name="Zaremba-Niedwiedzka K."/>
            <person name="Spang A."/>
            <person name="Wolf Y.I."/>
            <person name="Koonin E.V."/>
            <person name="Ettema T.J."/>
        </authorList>
    </citation>
    <scope>NUCLEOTIDE SEQUENCE</scope>
</reference>
<keyword evidence="2" id="KW-0240">DNA-directed RNA polymerase</keyword>
<dbReference type="PIRSF" id="PIRSF000778">
    <property type="entry name" value="RpoK/RPB6"/>
    <property type="match status" value="1"/>
</dbReference>
<comment type="similarity">
    <text evidence="1">Belongs to the archaeal RpoK/eukaryotic RPB6 RNA polymerase subunit family.</text>
</comment>
<keyword evidence="3" id="KW-0804">Transcription</keyword>
<dbReference type="EMBL" id="MK500328">
    <property type="protein sequence ID" value="QBK86036.1"/>
    <property type="molecule type" value="Genomic_DNA"/>
</dbReference>
<dbReference type="PANTHER" id="PTHR47227">
    <property type="entry name" value="DNA-DIRECTED RNA POLYMERASE SUBUNIT K"/>
    <property type="match status" value="1"/>
</dbReference>
<evidence type="ECO:0000256" key="3">
    <source>
        <dbReference type="ARBA" id="ARBA00023163"/>
    </source>
</evidence>
<dbReference type="GO" id="GO:0000428">
    <property type="term" value="C:DNA-directed RNA polymerase complex"/>
    <property type="evidence" value="ECO:0007669"/>
    <property type="project" value="UniProtKB-KW"/>
</dbReference>
<dbReference type="GO" id="GO:0006366">
    <property type="term" value="P:transcription by RNA polymerase II"/>
    <property type="evidence" value="ECO:0007669"/>
    <property type="project" value="TreeGrafter"/>
</dbReference>
<dbReference type="InterPro" id="IPR006110">
    <property type="entry name" value="Pol_omega/Rpo6/RPB6"/>
</dbReference>
<comment type="subunit">
    <text evidence="5">Part of the viral DNA-directed RNA polymerase that consists of 8 polII-like subunits (RPB1, RPB2, RPB3, RPB5, RPB6, RPB7, RPB9, RPB10), a capping enzyme and a termination factor.</text>
</comment>
<evidence type="ECO:0000256" key="4">
    <source>
        <dbReference type="ARBA" id="ARBA00029376"/>
    </source>
</evidence>
<name>A0A481YU54_9VIRU</name>
<dbReference type="GO" id="GO:0006360">
    <property type="term" value="P:transcription by RNA polymerase I"/>
    <property type="evidence" value="ECO:0007669"/>
    <property type="project" value="TreeGrafter"/>
</dbReference>
<dbReference type="InterPro" id="IPR036161">
    <property type="entry name" value="RPB6/omega-like_sf"/>
</dbReference>
<evidence type="ECO:0000256" key="2">
    <source>
        <dbReference type="ARBA" id="ARBA00022478"/>
    </source>
</evidence>
<dbReference type="GO" id="GO:0003899">
    <property type="term" value="F:DNA-directed RNA polymerase activity"/>
    <property type="evidence" value="ECO:0007669"/>
    <property type="project" value="InterPro"/>
</dbReference>
<evidence type="ECO:0000313" key="6">
    <source>
        <dbReference type="EMBL" id="QBK86036.1"/>
    </source>
</evidence>
<sequence>MANEFKIIKLEAIDLTVLDCDKITDPHMTKFEFSRLIACRALQLNNDDDPLVDTEGETDPLEIARRELYELVLRLVIQRNLPDGRTEWLKMSELYISD</sequence>
<dbReference type="Pfam" id="PF01192">
    <property type="entry name" value="RNA_pol_Rpb6"/>
    <property type="match status" value="1"/>
</dbReference>
<dbReference type="InterPro" id="IPR006111">
    <property type="entry name" value="Rpo6/Rpb6"/>
</dbReference>
<evidence type="ECO:0000256" key="1">
    <source>
        <dbReference type="ARBA" id="ARBA00007593"/>
    </source>
</evidence>
<proteinExistence type="inferred from homology"/>
<protein>
    <submittedName>
        <fullName evidence="6">RNA polymerase subunit 6</fullName>
    </submittedName>
</protein>
<dbReference type="GO" id="GO:0042797">
    <property type="term" value="P:tRNA transcription by RNA polymerase III"/>
    <property type="evidence" value="ECO:0007669"/>
    <property type="project" value="TreeGrafter"/>
</dbReference>
<dbReference type="GO" id="GO:0003677">
    <property type="term" value="F:DNA binding"/>
    <property type="evidence" value="ECO:0007669"/>
    <property type="project" value="InterPro"/>
</dbReference>
<gene>
    <name evidence="6" type="ORF">LCMAC101_06310</name>
</gene>
<organism evidence="6">
    <name type="scientific">Marseillevirus LCMAC101</name>
    <dbReference type="NCBI Taxonomy" id="2506602"/>
    <lineage>
        <taxon>Viruses</taxon>
        <taxon>Varidnaviria</taxon>
        <taxon>Bamfordvirae</taxon>
        <taxon>Nucleocytoviricota</taxon>
        <taxon>Megaviricetes</taxon>
        <taxon>Pimascovirales</taxon>
        <taxon>Pimascovirales incertae sedis</taxon>
        <taxon>Marseilleviridae</taxon>
    </lineage>
</organism>
<evidence type="ECO:0000256" key="5">
    <source>
        <dbReference type="ARBA" id="ARBA00029482"/>
    </source>
</evidence>